<comment type="caution">
    <text evidence="1">The sequence shown here is derived from an EMBL/GenBank/DDBJ whole genome shotgun (WGS) entry which is preliminary data.</text>
</comment>
<accession>A0A2I1HX79</accession>
<evidence type="ECO:0000313" key="1">
    <source>
        <dbReference type="EMBL" id="PKY63490.1"/>
    </source>
</evidence>
<reference evidence="1 2" key="1">
    <citation type="submission" date="2015-10" db="EMBL/GenBank/DDBJ databases">
        <title>Genome analyses suggest a sexual origin of heterokaryosis in a supposedly ancient asexual fungus.</title>
        <authorList>
            <person name="Ropars J."/>
            <person name="Sedzielewska K."/>
            <person name="Noel J."/>
            <person name="Charron P."/>
            <person name="Farinelli L."/>
            <person name="Marton T."/>
            <person name="Kruger M."/>
            <person name="Pelin A."/>
            <person name="Brachmann A."/>
            <person name="Corradi N."/>
        </authorList>
    </citation>
    <scope>NUCLEOTIDE SEQUENCE [LARGE SCALE GENOMIC DNA]</scope>
    <source>
        <strain evidence="1 2">A4</strain>
    </source>
</reference>
<organism evidence="1 2">
    <name type="scientific">Rhizophagus irregularis</name>
    <dbReference type="NCBI Taxonomy" id="588596"/>
    <lineage>
        <taxon>Eukaryota</taxon>
        <taxon>Fungi</taxon>
        <taxon>Fungi incertae sedis</taxon>
        <taxon>Mucoromycota</taxon>
        <taxon>Glomeromycotina</taxon>
        <taxon>Glomeromycetes</taxon>
        <taxon>Glomerales</taxon>
        <taxon>Glomeraceae</taxon>
        <taxon>Rhizophagus</taxon>
    </lineage>
</organism>
<dbReference type="EMBL" id="LLXI01010542">
    <property type="protein sequence ID" value="PKY63490.1"/>
    <property type="molecule type" value="Genomic_DNA"/>
</dbReference>
<feature type="non-terminal residue" evidence="1">
    <location>
        <position position="1"/>
    </location>
</feature>
<protein>
    <submittedName>
        <fullName evidence="1">Uncharacterized protein</fullName>
    </submittedName>
</protein>
<evidence type="ECO:0000313" key="2">
    <source>
        <dbReference type="Proteomes" id="UP000234323"/>
    </source>
</evidence>
<dbReference type="AlphaFoldDB" id="A0A2I1HX79"/>
<keyword evidence="2" id="KW-1185">Reference proteome</keyword>
<name>A0A2I1HX79_9GLOM</name>
<dbReference type="Proteomes" id="UP000234323">
    <property type="component" value="Unassembled WGS sequence"/>
</dbReference>
<gene>
    <name evidence="1" type="ORF">RhiirA4_492617</name>
</gene>
<proteinExistence type="predicted"/>
<sequence>SVRLTFLAKTILAPISIYIGEVPRYVSFQEEEIDNEIDKIFDEYEYEDDLIEKEIHFLNSKSSEEEEL</sequence>